<proteinExistence type="predicted"/>
<keyword evidence="5" id="KW-1185">Reference proteome</keyword>
<dbReference type="InterPro" id="IPR036264">
    <property type="entry name" value="Bact_exopeptidase_dim_dom"/>
</dbReference>
<dbReference type="InterPro" id="IPR002933">
    <property type="entry name" value="Peptidase_M20"/>
</dbReference>
<keyword evidence="2" id="KW-0479">Metal-binding</keyword>
<evidence type="ECO:0000256" key="2">
    <source>
        <dbReference type="PIRSR" id="PIRSR005962-1"/>
    </source>
</evidence>
<dbReference type="GO" id="GO:0050118">
    <property type="term" value="F:N-acetyldiaminopimelate deacetylase activity"/>
    <property type="evidence" value="ECO:0007669"/>
    <property type="project" value="UniProtKB-ARBA"/>
</dbReference>
<dbReference type="GO" id="GO:0019877">
    <property type="term" value="P:diaminopimelate biosynthetic process"/>
    <property type="evidence" value="ECO:0007669"/>
    <property type="project" value="UniProtKB-ARBA"/>
</dbReference>
<dbReference type="FunFam" id="3.30.70.360:FF:000001">
    <property type="entry name" value="N-acetyldiaminopimelate deacetylase"/>
    <property type="match status" value="1"/>
</dbReference>
<gene>
    <name evidence="4" type="ORF">H0266_07965</name>
</gene>
<dbReference type="Proteomes" id="UP000571017">
    <property type="component" value="Unassembled WGS sequence"/>
</dbReference>
<name>A0A838CST8_9BACI</name>
<feature type="binding site" evidence="2">
    <location>
        <position position="369"/>
    </location>
    <ligand>
        <name>Mn(2+)</name>
        <dbReference type="ChEBI" id="CHEBI:29035"/>
        <label>2</label>
    </ligand>
</feature>
<accession>A0A838CST8</accession>
<dbReference type="Gene3D" id="3.40.630.10">
    <property type="entry name" value="Zn peptidases"/>
    <property type="match status" value="1"/>
</dbReference>
<dbReference type="RefSeq" id="WP_181471884.1">
    <property type="nucleotide sequence ID" value="NZ_JACEFG010000002.1"/>
</dbReference>
<feature type="binding site" evidence="2">
    <location>
        <position position="170"/>
    </location>
    <ligand>
        <name>Mn(2+)</name>
        <dbReference type="ChEBI" id="CHEBI:29035"/>
        <label>2</label>
    </ligand>
</feature>
<dbReference type="EMBL" id="JACEFG010000002">
    <property type="protein sequence ID" value="MBA2174825.1"/>
    <property type="molecule type" value="Genomic_DNA"/>
</dbReference>
<evidence type="ECO:0000259" key="3">
    <source>
        <dbReference type="Pfam" id="PF07687"/>
    </source>
</evidence>
<dbReference type="Gene3D" id="3.30.70.360">
    <property type="match status" value="1"/>
</dbReference>
<feature type="binding site" evidence="2">
    <location>
        <position position="109"/>
    </location>
    <ligand>
        <name>Mn(2+)</name>
        <dbReference type="ChEBI" id="CHEBI:29035"/>
        <label>2</label>
    </ligand>
</feature>
<comment type="cofactor">
    <cofactor evidence="2">
        <name>Mn(2+)</name>
        <dbReference type="ChEBI" id="CHEBI:29035"/>
    </cofactor>
    <text evidence="2">The Mn(2+) ion enhances activity.</text>
</comment>
<dbReference type="InterPro" id="IPR011650">
    <property type="entry name" value="Peptidase_M20_dimer"/>
</dbReference>
<dbReference type="PANTHER" id="PTHR11014:SF63">
    <property type="entry name" value="METALLOPEPTIDASE, PUTATIVE (AFU_ORTHOLOGUE AFUA_6G09600)-RELATED"/>
    <property type="match status" value="1"/>
</dbReference>
<dbReference type="GO" id="GO:0046872">
    <property type="term" value="F:metal ion binding"/>
    <property type="evidence" value="ECO:0007669"/>
    <property type="project" value="UniProtKB-KW"/>
</dbReference>
<feature type="binding site" evidence="2">
    <location>
        <position position="111"/>
    </location>
    <ligand>
        <name>Mn(2+)</name>
        <dbReference type="ChEBI" id="CHEBI:29035"/>
        <label>2</label>
    </ligand>
</feature>
<feature type="binding site" evidence="2">
    <location>
        <position position="145"/>
    </location>
    <ligand>
        <name>Mn(2+)</name>
        <dbReference type="ChEBI" id="CHEBI:29035"/>
        <label>2</label>
    </ligand>
</feature>
<comment type="caution">
    <text evidence="4">The sequence shown here is derived from an EMBL/GenBank/DDBJ whole genome shotgun (WGS) entry which is preliminary data.</text>
</comment>
<evidence type="ECO:0000313" key="5">
    <source>
        <dbReference type="Proteomes" id="UP000571017"/>
    </source>
</evidence>
<dbReference type="InterPro" id="IPR017439">
    <property type="entry name" value="Amidohydrolase"/>
</dbReference>
<keyword evidence="2" id="KW-0464">Manganese</keyword>
<evidence type="ECO:0000313" key="4">
    <source>
        <dbReference type="EMBL" id="MBA2174825.1"/>
    </source>
</evidence>
<dbReference type="AlphaFoldDB" id="A0A838CST8"/>
<feature type="domain" description="Peptidase M20 dimerisation" evidence="3">
    <location>
        <begin position="194"/>
        <end position="287"/>
    </location>
</feature>
<keyword evidence="1 4" id="KW-0378">Hydrolase</keyword>
<evidence type="ECO:0000256" key="1">
    <source>
        <dbReference type="ARBA" id="ARBA00022801"/>
    </source>
</evidence>
<dbReference type="SUPFAM" id="SSF55031">
    <property type="entry name" value="Bacterial exopeptidase dimerisation domain"/>
    <property type="match status" value="1"/>
</dbReference>
<sequence length="401" mass="43925">MANRLKQSSIDQQLEANFEEVVEWRRYLHQHPEVSYHETETAKFIAEKLRSFGYEEIHTGVGGHGIVTKLTGTEDGPTVALRADFDALPITDEKEVAYRSQNPGVMHACGHDGHTSALLGTAKALRGHQDKLKGTVVFIFQPAEEIPPGGAQAMIKDGALDGVDYIYGAHLDSSVPVGQISLGEGFKMAAVDKFSITIKGKGGHGAAPHKAIDPIVVGSDVVSALQKIVSRRINPLDSAVITLGVFQSGNTFNVIPDTATLEGTVRSFDPDVRQTIKKQIHNIVDRVTAGFEAGHQIDYLHGYPALYNQPEETEKLHDIFSRSFGEENLVELPTGMGAEDFSYYLKEKPGNFFKVGSQNDDEATQFAHHHPRFDIDERALLQIEKAFVSILDSILGKQGEV</sequence>
<organism evidence="4 5">
    <name type="scientific">Halobacillus locisalis</name>
    <dbReference type="NCBI Taxonomy" id="220753"/>
    <lineage>
        <taxon>Bacteria</taxon>
        <taxon>Bacillati</taxon>
        <taxon>Bacillota</taxon>
        <taxon>Bacilli</taxon>
        <taxon>Bacillales</taxon>
        <taxon>Bacillaceae</taxon>
        <taxon>Halobacillus</taxon>
    </lineage>
</organism>
<dbReference type="PIRSF" id="PIRSF005962">
    <property type="entry name" value="Pept_M20D_amidohydro"/>
    <property type="match status" value="1"/>
</dbReference>
<reference evidence="4 5" key="1">
    <citation type="journal article" date="2004" name="Extremophiles">
        <title>Halobacillus locisalis sp. nov., a halophilic bacterium isolated from a marine solar saltern of the Yellow Sea in Korea.</title>
        <authorList>
            <person name="Yoon J.H."/>
            <person name="Kang K.H."/>
            <person name="Oh T.K."/>
            <person name="Park Y.H."/>
        </authorList>
    </citation>
    <scope>NUCLEOTIDE SEQUENCE [LARGE SCALE GENOMIC DNA]</scope>
    <source>
        <strain evidence="4 5">KCTC 3788</strain>
    </source>
</reference>
<dbReference type="Pfam" id="PF07687">
    <property type="entry name" value="M20_dimer"/>
    <property type="match status" value="1"/>
</dbReference>
<dbReference type="SUPFAM" id="SSF53187">
    <property type="entry name" value="Zn-dependent exopeptidases"/>
    <property type="match status" value="1"/>
</dbReference>
<dbReference type="Pfam" id="PF01546">
    <property type="entry name" value="Peptidase_M20"/>
    <property type="match status" value="1"/>
</dbReference>
<dbReference type="NCBIfam" id="TIGR01891">
    <property type="entry name" value="amidohydrolases"/>
    <property type="match status" value="1"/>
</dbReference>
<protein>
    <submittedName>
        <fullName evidence="4">Amidohydrolase</fullName>
    </submittedName>
</protein>
<dbReference type="PANTHER" id="PTHR11014">
    <property type="entry name" value="PEPTIDASE M20 FAMILY MEMBER"/>
    <property type="match status" value="1"/>
</dbReference>